<protein>
    <submittedName>
        <fullName evidence="3">Uncharacterized protein</fullName>
    </submittedName>
</protein>
<dbReference type="Proteomes" id="UP001209540">
    <property type="component" value="Unassembled WGS sequence"/>
</dbReference>
<evidence type="ECO:0000256" key="1">
    <source>
        <dbReference type="SAM" id="MobiDB-lite"/>
    </source>
</evidence>
<proteinExistence type="predicted"/>
<evidence type="ECO:0000256" key="2">
    <source>
        <dbReference type="SAM" id="Phobius"/>
    </source>
</evidence>
<reference evidence="3" key="1">
    <citation type="journal article" date="2022" name="IScience">
        <title>Evolution of zygomycete secretomes and the origins of terrestrial fungal ecologies.</title>
        <authorList>
            <person name="Chang Y."/>
            <person name="Wang Y."/>
            <person name="Mondo S."/>
            <person name="Ahrendt S."/>
            <person name="Andreopoulos W."/>
            <person name="Barry K."/>
            <person name="Beard J."/>
            <person name="Benny G.L."/>
            <person name="Blankenship S."/>
            <person name="Bonito G."/>
            <person name="Cuomo C."/>
            <person name="Desiro A."/>
            <person name="Gervers K.A."/>
            <person name="Hundley H."/>
            <person name="Kuo A."/>
            <person name="LaButti K."/>
            <person name="Lang B.F."/>
            <person name="Lipzen A."/>
            <person name="O'Donnell K."/>
            <person name="Pangilinan J."/>
            <person name="Reynolds N."/>
            <person name="Sandor L."/>
            <person name="Smith M.E."/>
            <person name="Tsang A."/>
            <person name="Grigoriev I.V."/>
            <person name="Stajich J.E."/>
            <person name="Spatafora J.W."/>
        </authorList>
    </citation>
    <scope>NUCLEOTIDE SEQUENCE</scope>
    <source>
        <strain evidence="3">RSA 2281</strain>
    </source>
</reference>
<keyword evidence="2" id="KW-0472">Membrane</keyword>
<organism evidence="3 4">
    <name type="scientific">Phascolomyces articulosus</name>
    <dbReference type="NCBI Taxonomy" id="60185"/>
    <lineage>
        <taxon>Eukaryota</taxon>
        <taxon>Fungi</taxon>
        <taxon>Fungi incertae sedis</taxon>
        <taxon>Mucoromycota</taxon>
        <taxon>Mucoromycotina</taxon>
        <taxon>Mucoromycetes</taxon>
        <taxon>Mucorales</taxon>
        <taxon>Lichtheimiaceae</taxon>
        <taxon>Phascolomyces</taxon>
    </lineage>
</organism>
<dbReference type="PANTHER" id="PTHR35394">
    <property type="entry name" value="DUF3176 DOMAIN-CONTAINING PROTEIN"/>
    <property type="match status" value="1"/>
</dbReference>
<keyword evidence="2" id="KW-1133">Transmembrane helix</keyword>
<keyword evidence="2" id="KW-0812">Transmembrane</keyword>
<feature type="transmembrane region" description="Helical" evidence="2">
    <location>
        <begin position="106"/>
        <end position="126"/>
    </location>
</feature>
<dbReference type="AlphaFoldDB" id="A0AAD5JWW7"/>
<gene>
    <name evidence="3" type="ORF">BDA99DRAFT_561517</name>
</gene>
<sequence>MSTINPSVDGQGRREYLDQDGNNTPFLSPPPQYASSTTSSTAFHFPSVRQQQRRQNNLQEIGHIAILPILNVLATAALVGALIYVYMTADGKEVDYRMAGMPIEALISLLQTLIKMLLAGGIGYAVSEFKWIQLERGAKLSLLDVYDSVTRGFGGMIRVGAGIRPDLIIIPAILLQLGLIAIGPSSQQILTAYPSTYCDNSGQYRYTDITNENIASWNRDDHDVRSLAGTNANYLIQMAIDGTGYSWNLPVNNNCPSNAKNCTIPRMPMIHNEVECKLGSFNETMVVSEQDLSIKTLQQYYNYTDGNDFMTRPQAPQFLYGATMQHRTAYDIGNFSQTTEEQDISTSPTNVTSGGGPGTVYAGEHVFVVVSRLGTTEVQRIDQPEDIRVHECKLTATINITEITLEERSFRTRTVETIPIDMNYPLLSDASHWYRPEEQYSEQDRTMINAYAIQVGALNYLITQNQDEFNTRTTRSWDSHRDEMLGNAIEDFINDIIKRISRGITMGRPAGVSPIDAVVCFQLPTQYHLDPASYYTFCLCLLIPVFWWVLTWIMALYRAGGISRGNSQVILLVTGFTAALRKEFKGLSHQGSNVIFERAQKTDVKFGELTTEHARKKGHVSFGRPDQISPLVQTSATRREEEGNP</sequence>
<name>A0AAD5JWW7_9FUNG</name>
<dbReference type="PANTHER" id="PTHR35394:SF5">
    <property type="entry name" value="DUF3176 DOMAIN-CONTAINING PROTEIN"/>
    <property type="match status" value="1"/>
</dbReference>
<feature type="region of interest" description="Disordered" evidence="1">
    <location>
        <begin position="619"/>
        <end position="645"/>
    </location>
</feature>
<dbReference type="InterPro" id="IPR021514">
    <property type="entry name" value="DUF3176"/>
</dbReference>
<accession>A0AAD5JWW7</accession>
<feature type="transmembrane region" description="Helical" evidence="2">
    <location>
        <begin position="61"/>
        <end position="86"/>
    </location>
</feature>
<keyword evidence="4" id="KW-1185">Reference proteome</keyword>
<evidence type="ECO:0000313" key="3">
    <source>
        <dbReference type="EMBL" id="KAI9258081.1"/>
    </source>
</evidence>
<comment type="caution">
    <text evidence="3">The sequence shown here is derived from an EMBL/GenBank/DDBJ whole genome shotgun (WGS) entry which is preliminary data.</text>
</comment>
<dbReference type="EMBL" id="JAIXMP010000019">
    <property type="protein sequence ID" value="KAI9258081.1"/>
    <property type="molecule type" value="Genomic_DNA"/>
</dbReference>
<dbReference type="Pfam" id="PF11374">
    <property type="entry name" value="DUF3176"/>
    <property type="match status" value="1"/>
</dbReference>
<feature type="region of interest" description="Disordered" evidence="1">
    <location>
        <begin position="1"/>
        <end position="39"/>
    </location>
</feature>
<evidence type="ECO:0000313" key="4">
    <source>
        <dbReference type="Proteomes" id="UP001209540"/>
    </source>
</evidence>
<reference evidence="3" key="2">
    <citation type="submission" date="2023-02" db="EMBL/GenBank/DDBJ databases">
        <authorList>
            <consortium name="DOE Joint Genome Institute"/>
            <person name="Mondo S.J."/>
            <person name="Chang Y."/>
            <person name="Wang Y."/>
            <person name="Ahrendt S."/>
            <person name="Andreopoulos W."/>
            <person name="Barry K."/>
            <person name="Beard J."/>
            <person name="Benny G.L."/>
            <person name="Blankenship S."/>
            <person name="Bonito G."/>
            <person name="Cuomo C."/>
            <person name="Desiro A."/>
            <person name="Gervers K.A."/>
            <person name="Hundley H."/>
            <person name="Kuo A."/>
            <person name="LaButti K."/>
            <person name="Lang B.F."/>
            <person name="Lipzen A."/>
            <person name="O'Donnell K."/>
            <person name="Pangilinan J."/>
            <person name="Reynolds N."/>
            <person name="Sandor L."/>
            <person name="Smith M.W."/>
            <person name="Tsang A."/>
            <person name="Grigoriev I.V."/>
            <person name="Stajich J.E."/>
            <person name="Spatafora J.W."/>
        </authorList>
    </citation>
    <scope>NUCLEOTIDE SEQUENCE</scope>
    <source>
        <strain evidence="3">RSA 2281</strain>
    </source>
</reference>
<feature type="transmembrane region" description="Helical" evidence="2">
    <location>
        <begin position="534"/>
        <end position="557"/>
    </location>
</feature>